<organism evidence="1 2">
    <name type="scientific">Bacillus paranthracis</name>
    <dbReference type="NCBI Taxonomy" id="2026186"/>
    <lineage>
        <taxon>Bacteria</taxon>
        <taxon>Bacillati</taxon>
        <taxon>Bacillota</taxon>
        <taxon>Bacilli</taxon>
        <taxon>Bacillales</taxon>
        <taxon>Bacillaceae</taxon>
        <taxon>Bacillus</taxon>
        <taxon>Bacillus cereus group</taxon>
    </lineage>
</organism>
<evidence type="ECO:0000313" key="1">
    <source>
        <dbReference type="EMBL" id="MDG0955937.1"/>
    </source>
</evidence>
<reference evidence="1" key="1">
    <citation type="submission" date="2023-03" db="EMBL/GenBank/DDBJ databases">
        <title>Genetic diversity of Bacillus cereus sensu lato isolates from Slovenia.</title>
        <authorList>
            <person name="Abdelli M."/>
        </authorList>
    </citation>
    <scope>NUCLEOTIDE SEQUENCE</scope>
    <source>
        <strain evidence="1">SIBC39</strain>
    </source>
</reference>
<proteinExistence type="predicted"/>
<name>A0AAJ1NG95_9BACI</name>
<comment type="caution">
    <text evidence="1">The sequence shown here is derived from an EMBL/GenBank/DDBJ whole genome shotgun (WGS) entry which is preliminary data.</text>
</comment>
<dbReference type="AlphaFoldDB" id="A0AAJ1NG95"/>
<sequence length="291" mass="34822">MIKPVTEEHLKSRRHYIFERLKQPGYVNKSIQTIEQAKQEVQEHIEEMIDLLFLDAENPCLPLICASQVKGFEQHPTYRKLHSMTRPQLWDMEKEERDQILDDTLTLVNEVFHLQRTIFIMLYQEQTELLTKFYEQRPQKKSKLHFDVNDGNGFNKKEYINRIRSLRHDIRVVAFRKFNRQDEIHGDMDTIKKHYETEIEPKIKEIVSIIDPSLIELDFFFKPIIAYGMNQISLEEMIRKLEGAFIQIHNISKVEYCPTLEMTVQQCKMLLLFKETDTKSNNKKHNLKVLQ</sequence>
<protein>
    <submittedName>
        <fullName evidence="1">Uncharacterized protein</fullName>
    </submittedName>
</protein>
<dbReference type="RefSeq" id="WP_277617171.1">
    <property type="nucleotide sequence ID" value="NZ_JARPRP010000031.1"/>
</dbReference>
<evidence type="ECO:0000313" key="2">
    <source>
        <dbReference type="Proteomes" id="UP001216801"/>
    </source>
</evidence>
<accession>A0AAJ1NG95</accession>
<dbReference type="EMBL" id="JARPRR010000030">
    <property type="protein sequence ID" value="MDG0955937.1"/>
    <property type="molecule type" value="Genomic_DNA"/>
</dbReference>
<gene>
    <name evidence="1" type="ORF">P6U19_25580</name>
</gene>
<dbReference type="Proteomes" id="UP001216801">
    <property type="component" value="Unassembled WGS sequence"/>
</dbReference>